<evidence type="ECO:0000313" key="3">
    <source>
        <dbReference type="Proteomes" id="UP000249135"/>
    </source>
</evidence>
<dbReference type="GO" id="GO:0016020">
    <property type="term" value="C:membrane"/>
    <property type="evidence" value="ECO:0007669"/>
    <property type="project" value="InterPro"/>
</dbReference>
<feature type="transmembrane region" description="Helical" evidence="1">
    <location>
        <begin position="27"/>
        <end position="48"/>
    </location>
</feature>
<name>A0A2W5Q4S4_VARPD</name>
<comment type="caution">
    <text evidence="2">The sequence shown here is derived from an EMBL/GenBank/DDBJ whole genome shotgun (WGS) entry which is preliminary data.</text>
</comment>
<keyword evidence="1" id="KW-1133">Transmembrane helix</keyword>
<reference evidence="2 3" key="1">
    <citation type="submission" date="2017-08" db="EMBL/GenBank/DDBJ databases">
        <title>Infants hospitalized years apart are colonized by the same room-sourced microbial strains.</title>
        <authorList>
            <person name="Brooks B."/>
            <person name="Olm M.R."/>
            <person name="Firek B.A."/>
            <person name="Baker R."/>
            <person name="Thomas B.C."/>
            <person name="Morowitz M.J."/>
            <person name="Banfield J.F."/>
        </authorList>
    </citation>
    <scope>NUCLEOTIDE SEQUENCE [LARGE SCALE GENOMIC DNA]</scope>
    <source>
        <strain evidence="2">S2_005_003_R2_41</strain>
    </source>
</reference>
<feature type="non-terminal residue" evidence="2">
    <location>
        <position position="1"/>
    </location>
</feature>
<dbReference type="Pfam" id="PF01554">
    <property type="entry name" value="MatE"/>
    <property type="match status" value="1"/>
</dbReference>
<gene>
    <name evidence="2" type="ORF">DI563_17340</name>
</gene>
<evidence type="ECO:0008006" key="4">
    <source>
        <dbReference type="Google" id="ProtNLM"/>
    </source>
</evidence>
<protein>
    <recommendedName>
        <fullName evidence="4">MATE family efflux transporter</fullName>
    </recommendedName>
</protein>
<dbReference type="InterPro" id="IPR002528">
    <property type="entry name" value="MATE_fam"/>
</dbReference>
<dbReference type="GO" id="GO:0042910">
    <property type="term" value="F:xenobiotic transmembrane transporter activity"/>
    <property type="evidence" value="ECO:0007669"/>
    <property type="project" value="InterPro"/>
</dbReference>
<dbReference type="Proteomes" id="UP000249135">
    <property type="component" value="Unassembled WGS sequence"/>
</dbReference>
<keyword evidence="1" id="KW-0472">Membrane</keyword>
<sequence length="139" mass="14832">LAAALFPRQWLLLFGNDPAMLEAGTQYLRAVGPLYGFFGLGLVLYFASQGAGRLMWPVFGTLIRLAVAGIGGWLALRWGGQLVHGRLWALHRVGDLGRRLVRAARLAADHGCAAASAGLSLPPASFPFFSSPPSIRSMS</sequence>
<feature type="transmembrane region" description="Helical" evidence="1">
    <location>
        <begin position="54"/>
        <end position="76"/>
    </location>
</feature>
<evidence type="ECO:0000313" key="2">
    <source>
        <dbReference type="EMBL" id="PZQ71549.1"/>
    </source>
</evidence>
<accession>A0A2W5Q4S4</accession>
<dbReference type="GO" id="GO:0015297">
    <property type="term" value="F:antiporter activity"/>
    <property type="evidence" value="ECO:0007669"/>
    <property type="project" value="InterPro"/>
</dbReference>
<organism evidence="2 3">
    <name type="scientific">Variovorax paradoxus</name>
    <dbReference type="NCBI Taxonomy" id="34073"/>
    <lineage>
        <taxon>Bacteria</taxon>
        <taxon>Pseudomonadati</taxon>
        <taxon>Pseudomonadota</taxon>
        <taxon>Betaproteobacteria</taxon>
        <taxon>Burkholderiales</taxon>
        <taxon>Comamonadaceae</taxon>
        <taxon>Variovorax</taxon>
    </lineage>
</organism>
<evidence type="ECO:0000256" key="1">
    <source>
        <dbReference type="SAM" id="Phobius"/>
    </source>
</evidence>
<dbReference type="EMBL" id="QFPP01000240">
    <property type="protein sequence ID" value="PZQ71549.1"/>
    <property type="molecule type" value="Genomic_DNA"/>
</dbReference>
<proteinExistence type="predicted"/>
<keyword evidence="1" id="KW-0812">Transmembrane</keyword>
<dbReference type="AlphaFoldDB" id="A0A2W5Q4S4"/>